<dbReference type="InterPro" id="IPR009218">
    <property type="entry name" value="HD_phosphohydro"/>
</dbReference>
<organism evidence="1">
    <name type="scientific">uncultured Mycobacterium sp</name>
    <dbReference type="NCBI Taxonomy" id="171292"/>
    <lineage>
        <taxon>Bacteria</taxon>
        <taxon>Bacillati</taxon>
        <taxon>Actinomycetota</taxon>
        <taxon>Actinomycetes</taxon>
        <taxon>Mycobacteriales</taxon>
        <taxon>Mycobacteriaceae</taxon>
        <taxon>Mycobacterium</taxon>
        <taxon>environmental samples</taxon>
    </lineage>
</organism>
<protein>
    <recommendedName>
        <fullName evidence="2">Metal-dependent phosphohydrolase</fullName>
    </recommendedName>
</protein>
<proteinExistence type="predicted"/>
<dbReference type="PANTHER" id="PTHR21174:SF0">
    <property type="entry name" value="HD PHOSPHOHYDROLASE FAMILY PROTEIN-RELATED"/>
    <property type="match status" value="1"/>
</dbReference>
<dbReference type="PANTHER" id="PTHR21174">
    <property type="match status" value="1"/>
</dbReference>
<dbReference type="EMBL" id="FLQS01000012">
    <property type="protein sequence ID" value="SBS74355.1"/>
    <property type="molecule type" value="Genomic_DNA"/>
</dbReference>
<evidence type="ECO:0000313" key="1">
    <source>
        <dbReference type="EMBL" id="SBS74355.1"/>
    </source>
</evidence>
<dbReference type="SUPFAM" id="SSF109604">
    <property type="entry name" value="HD-domain/PDEase-like"/>
    <property type="match status" value="1"/>
</dbReference>
<reference evidence="1" key="1">
    <citation type="submission" date="2016-03" db="EMBL/GenBank/DDBJ databases">
        <authorList>
            <person name="Ploux O."/>
        </authorList>
    </citation>
    <scope>NUCLEOTIDE SEQUENCE</scope>
    <source>
        <strain evidence="1">UC10</strain>
    </source>
</reference>
<sequence>MQDLVDGWATLLSRHTDNPAVAAVGRDLVASWEEPHRRYHSVEHLRDILRHVEELADFADDADAVRLAAWYHDAVYAGRPDDEELSARRAELDLSRLGLQPQLVDEVARLIRMTITHDPAAGDHNGEVLSDADLAALAVPRDRYVRNTAAIRAEYNHVPGDAFRRGRVQVLAALLGGPGVFRTEYARREWEASAQHNLRAELATLTD</sequence>
<evidence type="ECO:0008006" key="2">
    <source>
        <dbReference type="Google" id="ProtNLM"/>
    </source>
</evidence>
<dbReference type="Gene3D" id="1.10.3210.10">
    <property type="entry name" value="Hypothetical protein af1432"/>
    <property type="match status" value="1"/>
</dbReference>
<dbReference type="AlphaFoldDB" id="A0A1Y5P6N7"/>
<name>A0A1Y5P6N7_9MYCO</name>
<dbReference type="PIRSF" id="PIRSF035170">
    <property type="entry name" value="HD_phosphohydro"/>
    <property type="match status" value="1"/>
</dbReference>
<accession>A0A1Y5P6N7</accession>
<gene>
    <name evidence="1" type="ORF">MHPYR_20003</name>
</gene>